<protein>
    <submittedName>
        <fullName evidence="1">Uncharacterized protein</fullName>
    </submittedName>
</protein>
<reference evidence="1 2" key="1">
    <citation type="submission" date="2016-04" db="EMBL/GenBank/DDBJ databases">
        <title>First whole genome shotgun sequence of the bacterium Enteractinococcus sp. strain UASWS1574.</title>
        <authorList>
            <person name="Crovadore J."/>
            <person name="Chablais R."/>
            <person name="Lefort F."/>
        </authorList>
    </citation>
    <scope>NUCLEOTIDE SEQUENCE [LARGE SCALE GENOMIC DNA]</scope>
    <source>
        <strain evidence="1 2">UASWS1574</strain>
    </source>
</reference>
<dbReference type="Proteomes" id="UP000078292">
    <property type="component" value="Unassembled WGS sequence"/>
</dbReference>
<evidence type="ECO:0000313" key="2">
    <source>
        <dbReference type="Proteomes" id="UP000078292"/>
    </source>
</evidence>
<sequence length="154" mass="16245">MVMVLIPSLPEITSGIGYVTNGACDMASSAVQQWVNNPSTAQMGLNVLAAQIEALEQLVVKLRTVADGIEQVYVKLVAAQALEWHSPAGQAFREALGSRQLNAKELEATALETVRLARLSIDELRTIVASLQTLLATARATAGAAASSVIDQVC</sequence>
<dbReference type="RefSeq" id="WP_043057659.1">
    <property type="nucleotide sequence ID" value="NZ_LXEY01000016.1"/>
</dbReference>
<dbReference type="AlphaFoldDB" id="A0A1B7M044"/>
<dbReference type="OrthoDB" id="4955040at2"/>
<accession>A0A1B7M044</accession>
<proteinExistence type="predicted"/>
<dbReference type="STRING" id="1837282.A6F49_08370"/>
<gene>
    <name evidence="1" type="ORF">A6F49_08370</name>
</gene>
<comment type="caution">
    <text evidence="1">The sequence shown here is derived from an EMBL/GenBank/DDBJ whole genome shotgun (WGS) entry which is preliminary data.</text>
</comment>
<keyword evidence="2" id="KW-1185">Reference proteome</keyword>
<dbReference type="EMBL" id="LXEY01000016">
    <property type="protein sequence ID" value="OAV61452.1"/>
    <property type="molecule type" value="Genomic_DNA"/>
</dbReference>
<name>A0A1B7M044_9MICC</name>
<evidence type="ECO:0000313" key="1">
    <source>
        <dbReference type="EMBL" id="OAV61452.1"/>
    </source>
</evidence>
<organism evidence="1 2">
    <name type="scientific">Enteractinococcus helveticum</name>
    <dbReference type="NCBI Taxonomy" id="1837282"/>
    <lineage>
        <taxon>Bacteria</taxon>
        <taxon>Bacillati</taxon>
        <taxon>Actinomycetota</taxon>
        <taxon>Actinomycetes</taxon>
        <taxon>Micrococcales</taxon>
        <taxon>Micrococcaceae</taxon>
    </lineage>
</organism>